<sequence length="349" mass="38390">MSHNILLTGGSGYLGGTLLARWNEAQLPSYGKLFALVRSSEQVSAVKQYNATPLTIDASDPESIKETIINEKITIVLHLHDVMDTTFSTHSIAGLGEVKKLTGLQTHFLFTTGAKVFSEFVGMPTEQPLPDTHPDLYVLQKHAIDHTPLKIFSPALKANCNVIEEAEAHGVRSYIFAPCIVYGKGEGFGNKTSIQTVAIIKAAKKLRQVYRVDEGRPTWLVCHVLDNTSLYLDLIRSMLQERSIGYGKSGYYIASSGSVAWDDIYDAYSLELKRQGVVDDETVKDADDSTQEKMAEILGGIPAKVQLGGLCTLAADNGPRMGWTPRYKAEHILEAAKDEVDSVLRNMRD</sequence>
<dbReference type="InterPro" id="IPR001509">
    <property type="entry name" value="Epimerase_deHydtase"/>
</dbReference>
<dbReference type="RefSeq" id="XP_018381693.1">
    <property type="nucleotide sequence ID" value="XM_018526862.1"/>
</dbReference>
<accession>A0A177DAZ7</accession>
<evidence type="ECO:0000313" key="2">
    <source>
        <dbReference type="EMBL" id="OAG16272.1"/>
    </source>
</evidence>
<dbReference type="InterPro" id="IPR036291">
    <property type="entry name" value="NAD(P)-bd_dom_sf"/>
</dbReference>
<dbReference type="PANTHER" id="PTHR48079">
    <property type="entry name" value="PROTEIN YEEZ"/>
    <property type="match status" value="1"/>
</dbReference>
<dbReference type="OMA" id="CMDEEVE"/>
<organism evidence="2 3">
    <name type="scientific">Alternaria alternata</name>
    <name type="common">Alternaria rot fungus</name>
    <name type="synonym">Torula alternata</name>
    <dbReference type="NCBI Taxonomy" id="5599"/>
    <lineage>
        <taxon>Eukaryota</taxon>
        <taxon>Fungi</taxon>
        <taxon>Dikarya</taxon>
        <taxon>Ascomycota</taxon>
        <taxon>Pezizomycotina</taxon>
        <taxon>Dothideomycetes</taxon>
        <taxon>Pleosporomycetidae</taxon>
        <taxon>Pleosporales</taxon>
        <taxon>Pleosporineae</taxon>
        <taxon>Pleosporaceae</taxon>
        <taxon>Alternaria</taxon>
        <taxon>Alternaria sect. Alternaria</taxon>
        <taxon>Alternaria alternata complex</taxon>
    </lineage>
</organism>
<dbReference type="KEGG" id="aalt:CC77DRAFT_1034316"/>
<name>A0A177DAZ7_ALTAL</name>
<reference evidence="2 3" key="1">
    <citation type="submission" date="2016-05" db="EMBL/GenBank/DDBJ databases">
        <title>Comparative analysis of secretome profiles of manganese(II)-oxidizing ascomycete fungi.</title>
        <authorList>
            <consortium name="DOE Joint Genome Institute"/>
            <person name="Zeiner C.A."/>
            <person name="Purvine S.O."/>
            <person name="Zink E.M."/>
            <person name="Wu S."/>
            <person name="Pasa-Tolic L."/>
            <person name="Chaput D.L."/>
            <person name="Haridas S."/>
            <person name="Grigoriev I.V."/>
            <person name="Santelli C.M."/>
            <person name="Hansel C.M."/>
        </authorList>
    </citation>
    <scope>NUCLEOTIDE SEQUENCE [LARGE SCALE GENOMIC DNA]</scope>
    <source>
        <strain evidence="2 3">SRC1lrK2f</strain>
    </source>
</reference>
<dbReference type="VEuPathDB" id="FungiDB:CC77DRAFT_1034316"/>
<evidence type="ECO:0000313" key="3">
    <source>
        <dbReference type="Proteomes" id="UP000077248"/>
    </source>
</evidence>
<protein>
    <submittedName>
        <fullName evidence="2">NAD(P)-binding protein</fullName>
    </submittedName>
</protein>
<dbReference type="PANTHER" id="PTHR48079:SF6">
    <property type="entry name" value="NAD(P)-BINDING DOMAIN-CONTAINING PROTEIN-RELATED"/>
    <property type="match status" value="1"/>
</dbReference>
<dbReference type="Gene3D" id="3.40.50.720">
    <property type="entry name" value="NAD(P)-binding Rossmann-like Domain"/>
    <property type="match status" value="1"/>
</dbReference>
<dbReference type="EMBL" id="KV441490">
    <property type="protein sequence ID" value="OAG16272.1"/>
    <property type="molecule type" value="Genomic_DNA"/>
</dbReference>
<dbReference type="Pfam" id="PF01370">
    <property type="entry name" value="Epimerase"/>
    <property type="match status" value="1"/>
</dbReference>
<feature type="domain" description="NAD-dependent epimerase/dehydratase" evidence="1">
    <location>
        <begin position="5"/>
        <end position="235"/>
    </location>
</feature>
<dbReference type="AlphaFoldDB" id="A0A177DAZ7"/>
<dbReference type="GO" id="GO:0004029">
    <property type="term" value="F:aldehyde dehydrogenase (NAD+) activity"/>
    <property type="evidence" value="ECO:0007669"/>
    <property type="project" value="TreeGrafter"/>
</dbReference>
<dbReference type="GO" id="GO:0005737">
    <property type="term" value="C:cytoplasm"/>
    <property type="evidence" value="ECO:0007669"/>
    <property type="project" value="TreeGrafter"/>
</dbReference>
<dbReference type="Proteomes" id="UP000077248">
    <property type="component" value="Unassembled WGS sequence"/>
</dbReference>
<proteinExistence type="predicted"/>
<keyword evidence="3" id="KW-1185">Reference proteome</keyword>
<dbReference type="GeneID" id="29112456"/>
<dbReference type="SUPFAM" id="SSF51735">
    <property type="entry name" value="NAD(P)-binding Rossmann-fold domains"/>
    <property type="match status" value="1"/>
</dbReference>
<evidence type="ECO:0000259" key="1">
    <source>
        <dbReference type="Pfam" id="PF01370"/>
    </source>
</evidence>
<gene>
    <name evidence="2" type="ORF">CC77DRAFT_1034316</name>
</gene>
<dbReference type="InterPro" id="IPR051783">
    <property type="entry name" value="NAD(P)-dependent_oxidoreduct"/>
</dbReference>